<dbReference type="InterPro" id="IPR057727">
    <property type="entry name" value="WCX_dom"/>
</dbReference>
<evidence type="ECO:0000313" key="3">
    <source>
        <dbReference type="EMBL" id="GMQ31951.1"/>
    </source>
</evidence>
<dbReference type="PANTHER" id="PTHR34580">
    <property type="match status" value="1"/>
</dbReference>
<dbReference type="PANTHER" id="PTHR34580:SF9">
    <property type="entry name" value="SLL5097 PROTEIN"/>
    <property type="match status" value="1"/>
</dbReference>
<dbReference type="InterPro" id="IPR026881">
    <property type="entry name" value="WYL_dom"/>
</dbReference>
<evidence type="ECO:0000259" key="1">
    <source>
        <dbReference type="Pfam" id="PF13280"/>
    </source>
</evidence>
<sequence length="336" mass="39574">MSTNKNALIRYKVLDSCFRNPGKRYFMNSLIEECEKVLAEIDPETKGISRRQIFDDISFMESSEGWSIDLKRHKDGKKVFYRYKDLNFSINNMPLNEVEINQLNDAVDILSQFKGMPQFDWISEMIPKLRQGINSFDSETKLMEFESNEYLKGKDHLGTLYNALKHKTPLKTSYQPFQNEVPYELIIHPYYLKQYNGRWFLFGYNPMNGKSDWNLAIDRILDLEELSIPFKENTEINWEEYFEDIMGVTKPDGQPIQQIVLHFFGKTGRYIESKPIHGSQKSKWLDTNTLEVKLELIPNYEFERLILSYGESVKILEPVALIKKILLRIENALAQY</sequence>
<feature type="domain" description="WYL" evidence="1">
    <location>
        <begin position="156"/>
        <end position="224"/>
    </location>
</feature>
<dbReference type="Proteomes" id="UP001307705">
    <property type="component" value="Unassembled WGS sequence"/>
</dbReference>
<dbReference type="InterPro" id="IPR051534">
    <property type="entry name" value="CBASS_pafABC_assoc_protein"/>
</dbReference>
<dbReference type="PROSITE" id="PS52050">
    <property type="entry name" value="WYL"/>
    <property type="match status" value="1"/>
</dbReference>
<evidence type="ECO:0000259" key="2">
    <source>
        <dbReference type="Pfam" id="PF25583"/>
    </source>
</evidence>
<dbReference type="EMBL" id="BTPE01000001">
    <property type="protein sequence ID" value="GMQ31951.1"/>
    <property type="molecule type" value="Genomic_DNA"/>
</dbReference>
<dbReference type="Pfam" id="PF25583">
    <property type="entry name" value="WCX"/>
    <property type="match status" value="1"/>
</dbReference>
<comment type="caution">
    <text evidence="3">The sequence shown here is derived from an EMBL/GenBank/DDBJ whole genome shotgun (WGS) entry which is preliminary data.</text>
</comment>
<dbReference type="Pfam" id="PF13280">
    <property type="entry name" value="WYL"/>
    <property type="match status" value="1"/>
</dbReference>
<protein>
    <submittedName>
        <fullName evidence="3">WYL domain-containing protein</fullName>
    </submittedName>
</protein>
<accession>A0ABQ6PWD1</accession>
<feature type="domain" description="WCX" evidence="2">
    <location>
        <begin position="258"/>
        <end position="333"/>
    </location>
</feature>
<evidence type="ECO:0000313" key="4">
    <source>
        <dbReference type="Proteomes" id="UP001307705"/>
    </source>
</evidence>
<gene>
    <name evidence="3" type="ORF">Ataiwa_02230</name>
</gene>
<reference evidence="3 4" key="1">
    <citation type="submission" date="2023-08" db="EMBL/GenBank/DDBJ databases">
        <title>Draft genome sequence of Algoriphagus taiwanensis.</title>
        <authorList>
            <person name="Takatani N."/>
            <person name="Hosokawa M."/>
            <person name="Sawabe T."/>
        </authorList>
    </citation>
    <scope>NUCLEOTIDE SEQUENCE [LARGE SCALE GENOMIC DNA]</scope>
    <source>
        <strain evidence="3 4">JCM 19755</strain>
    </source>
</reference>
<name>A0ABQ6PWD1_9BACT</name>
<keyword evidence="4" id="KW-1185">Reference proteome</keyword>
<organism evidence="3 4">
    <name type="scientific">Algoriphagus taiwanensis</name>
    <dbReference type="NCBI Taxonomy" id="1445656"/>
    <lineage>
        <taxon>Bacteria</taxon>
        <taxon>Pseudomonadati</taxon>
        <taxon>Bacteroidota</taxon>
        <taxon>Cytophagia</taxon>
        <taxon>Cytophagales</taxon>
        <taxon>Cyclobacteriaceae</taxon>
        <taxon>Algoriphagus</taxon>
    </lineage>
</organism>
<proteinExistence type="predicted"/>